<dbReference type="RefSeq" id="XP_033398261.1">
    <property type="nucleotide sequence ID" value="XM_033544846.1"/>
</dbReference>
<feature type="region of interest" description="Disordered" evidence="1">
    <location>
        <begin position="112"/>
        <end position="135"/>
    </location>
</feature>
<dbReference type="PANTHER" id="PTHR42088">
    <property type="entry name" value="YALI0F10131P"/>
    <property type="match status" value="1"/>
</dbReference>
<evidence type="ECO:0000313" key="3">
    <source>
        <dbReference type="EMBL" id="KAF2142549.1"/>
    </source>
</evidence>
<reference evidence="3" key="1">
    <citation type="journal article" date="2020" name="Stud. Mycol.">
        <title>101 Dothideomycetes genomes: a test case for predicting lifestyles and emergence of pathogens.</title>
        <authorList>
            <person name="Haridas S."/>
            <person name="Albert R."/>
            <person name="Binder M."/>
            <person name="Bloem J."/>
            <person name="Labutti K."/>
            <person name="Salamov A."/>
            <person name="Andreopoulos B."/>
            <person name="Baker S."/>
            <person name="Barry K."/>
            <person name="Bills G."/>
            <person name="Bluhm B."/>
            <person name="Cannon C."/>
            <person name="Castanera R."/>
            <person name="Culley D."/>
            <person name="Daum C."/>
            <person name="Ezra D."/>
            <person name="Gonzalez J."/>
            <person name="Henrissat B."/>
            <person name="Kuo A."/>
            <person name="Liang C."/>
            <person name="Lipzen A."/>
            <person name="Lutzoni F."/>
            <person name="Magnuson J."/>
            <person name="Mondo S."/>
            <person name="Nolan M."/>
            <person name="Ohm R."/>
            <person name="Pangilinan J."/>
            <person name="Park H.-J."/>
            <person name="Ramirez L."/>
            <person name="Alfaro M."/>
            <person name="Sun H."/>
            <person name="Tritt A."/>
            <person name="Yoshinaga Y."/>
            <person name="Zwiers L.-H."/>
            <person name="Turgeon B."/>
            <person name="Goodwin S."/>
            <person name="Spatafora J."/>
            <person name="Crous P."/>
            <person name="Grigoriev I."/>
        </authorList>
    </citation>
    <scope>NUCLEOTIDE SEQUENCE</scope>
    <source>
        <strain evidence="3">CBS 121167</strain>
    </source>
</reference>
<feature type="compositionally biased region" description="Polar residues" evidence="1">
    <location>
        <begin position="307"/>
        <end position="319"/>
    </location>
</feature>
<dbReference type="AlphaFoldDB" id="A0A6A6BEF9"/>
<protein>
    <submittedName>
        <fullName evidence="3">Uncharacterized protein</fullName>
    </submittedName>
</protein>
<dbReference type="EMBL" id="ML995484">
    <property type="protein sequence ID" value="KAF2142549.1"/>
    <property type="molecule type" value="Genomic_DNA"/>
</dbReference>
<sequence>MAFHHARRGAQGVDQNLSETLVPAAQQAAAAPAVAPTRSLFQRSAELFSRSNKCTTSSEADTCQKPTDSSLAIILAAVIPIVVAIVVLFILHQRHMKKQRLEDLNDKHKSLDFGLDEPMPASGRAGRKHPEMSVADAEKTIRKGGRGMSMDMSNSPYLMPDNVRGSRESLHSMNPSIVADSIDPYRPVTFIKEADNASMMSKSNPFSSPEDPKMPEIQFPPPSHVKPPPSPSAITPQSGSSPADKDLTRDSYFENNPAKPAETPFADPVEPTLPEIHEAMDSAEPLPTPTPRKPTPLRLESMVASVHNPQTDTVYSKTSDYGDGFKVTPPSPGREESAATAAALESQGLNAAAPKPGNRISMSLRPLPPMEDPTENPEERANRIRSFYKEYFDDSKPEPQGRLAENEGYDQEYMEGAIFDPDKGHFVVGGQPFAEPVTRRAMTPPPRAPPRFRGNAGHAYSGSGGASGSGRFTPMSMPRGNSAMSMRSESPKKPLPPPSVLNSLPTPAKLTDDALTLNPADFAPPPSFREMQNGRRPDSPMGMERPYSPSVRPHTPLISAFDEMPVIPSPHALRKSGTFTSLDFVPPPRFKDVNAGSDAASIRSNGTGISAQQMQAVRNGAYRVSRLPAQAVGTKDDMMSALKPSWDLRDGGNGQVKPSS</sequence>
<dbReference type="Proteomes" id="UP000799438">
    <property type="component" value="Unassembled WGS sequence"/>
</dbReference>
<dbReference type="GeneID" id="54302342"/>
<feature type="region of interest" description="Disordered" evidence="1">
    <location>
        <begin position="199"/>
        <end position="381"/>
    </location>
</feature>
<evidence type="ECO:0000313" key="4">
    <source>
        <dbReference type="Proteomes" id="UP000799438"/>
    </source>
</evidence>
<name>A0A6A6BEF9_9PEZI</name>
<keyword evidence="2" id="KW-0812">Transmembrane</keyword>
<proteinExistence type="predicted"/>
<evidence type="ECO:0000256" key="1">
    <source>
        <dbReference type="SAM" id="MobiDB-lite"/>
    </source>
</evidence>
<feature type="compositionally biased region" description="Low complexity" evidence="1">
    <location>
        <begin position="451"/>
        <end position="461"/>
    </location>
</feature>
<keyword evidence="4" id="KW-1185">Reference proteome</keyword>
<accession>A0A6A6BEF9</accession>
<gene>
    <name evidence="3" type="ORF">K452DRAFT_326432</name>
</gene>
<evidence type="ECO:0000256" key="2">
    <source>
        <dbReference type="SAM" id="Phobius"/>
    </source>
</evidence>
<dbReference type="PANTHER" id="PTHR42088:SF1">
    <property type="entry name" value="YALI0F10131P"/>
    <property type="match status" value="1"/>
</dbReference>
<keyword evidence="2" id="KW-0472">Membrane</keyword>
<feature type="region of interest" description="Disordered" evidence="1">
    <location>
        <begin position="435"/>
        <end position="556"/>
    </location>
</feature>
<feature type="transmembrane region" description="Helical" evidence="2">
    <location>
        <begin position="71"/>
        <end position="91"/>
    </location>
</feature>
<feature type="compositionally biased region" description="Basic and acidic residues" evidence="1">
    <location>
        <begin position="243"/>
        <end position="252"/>
    </location>
</feature>
<organism evidence="3 4">
    <name type="scientific">Aplosporella prunicola CBS 121167</name>
    <dbReference type="NCBI Taxonomy" id="1176127"/>
    <lineage>
        <taxon>Eukaryota</taxon>
        <taxon>Fungi</taxon>
        <taxon>Dikarya</taxon>
        <taxon>Ascomycota</taxon>
        <taxon>Pezizomycotina</taxon>
        <taxon>Dothideomycetes</taxon>
        <taxon>Dothideomycetes incertae sedis</taxon>
        <taxon>Botryosphaeriales</taxon>
        <taxon>Aplosporellaceae</taxon>
        <taxon>Aplosporella</taxon>
    </lineage>
</organism>
<keyword evidence="2" id="KW-1133">Transmembrane helix</keyword>
<dbReference type="OrthoDB" id="5417135at2759"/>
<feature type="compositionally biased region" description="Pro residues" evidence="1">
    <location>
        <begin position="218"/>
        <end position="231"/>
    </location>
</feature>